<dbReference type="EMBL" id="CAJNOQ010005484">
    <property type="protein sequence ID" value="CAF1100276.1"/>
    <property type="molecule type" value="Genomic_DNA"/>
</dbReference>
<dbReference type="AlphaFoldDB" id="A0A814P5R2"/>
<accession>A0A814P5R2</accession>
<dbReference type="Proteomes" id="UP000681722">
    <property type="component" value="Unassembled WGS sequence"/>
</dbReference>
<evidence type="ECO:0000313" key="2">
    <source>
        <dbReference type="EMBL" id="CAF3865213.1"/>
    </source>
</evidence>
<keyword evidence="3" id="KW-1185">Reference proteome</keyword>
<proteinExistence type="predicted"/>
<dbReference type="Proteomes" id="UP000663829">
    <property type="component" value="Unassembled WGS sequence"/>
</dbReference>
<evidence type="ECO:0000313" key="1">
    <source>
        <dbReference type="EMBL" id="CAF1100276.1"/>
    </source>
</evidence>
<name>A0A814P5R2_9BILA</name>
<dbReference type="EMBL" id="CAJOBC010005483">
    <property type="protein sequence ID" value="CAF3865213.1"/>
    <property type="molecule type" value="Genomic_DNA"/>
</dbReference>
<evidence type="ECO:0000313" key="3">
    <source>
        <dbReference type="Proteomes" id="UP000663829"/>
    </source>
</evidence>
<organism evidence="1 3">
    <name type="scientific">Didymodactylos carnosus</name>
    <dbReference type="NCBI Taxonomy" id="1234261"/>
    <lineage>
        <taxon>Eukaryota</taxon>
        <taxon>Metazoa</taxon>
        <taxon>Spiralia</taxon>
        <taxon>Gnathifera</taxon>
        <taxon>Rotifera</taxon>
        <taxon>Eurotatoria</taxon>
        <taxon>Bdelloidea</taxon>
        <taxon>Philodinida</taxon>
        <taxon>Philodinidae</taxon>
        <taxon>Didymodactylos</taxon>
    </lineage>
</organism>
<comment type="caution">
    <text evidence="1">The sequence shown here is derived from an EMBL/GenBank/DDBJ whole genome shotgun (WGS) entry which is preliminary data.</text>
</comment>
<gene>
    <name evidence="1" type="ORF">GPM918_LOCUS18710</name>
    <name evidence="2" type="ORF">SRO942_LOCUS18704</name>
</gene>
<reference evidence="1" key="1">
    <citation type="submission" date="2021-02" db="EMBL/GenBank/DDBJ databases">
        <authorList>
            <person name="Nowell W R."/>
        </authorList>
    </citation>
    <scope>NUCLEOTIDE SEQUENCE</scope>
</reference>
<protein>
    <submittedName>
        <fullName evidence="1">Uncharacterized protein</fullName>
    </submittedName>
</protein>
<sequence>METTVNHTTTVELTQELIQEPPSNFIDYLKDKTGHIDHYCTCESEPKSVLTVNHLSFLRSTMPEIQNLLTIARHGELRKSDLLYLNGKLSGMAIRNYKTLLKNVHNRQDFNNDIISKIEDILINTNDTMIKKHLLDILVNRVEKGIRKMPSLTNLEDNVLEPNTCLATRYLFLRASTNQRLSSKPLLNLTIVSVNKSGLYKSSERQNCILALYSSLKIQNIAVSWNMLNKLEATLLDQNTESNKPFYKLQSKLIIDRFKFIKELRTTLNGVVCSTSSFVKNISNIKLNQDDYLASLDTQVLYTNITINKAIDITLKRLDEYKKLVTLPFTKTDIKDLLNFALKNNDFRKQYGVVDNRPYKCLPILVIIYYPQQDNRMKQHSKTINDTENDSNSDMIKHFQEKKFQCLFDTNDAFVINEEKDYWKRRTKEAIYLIISESINIHDEMNPAWTSILHKTKEQIQRKIELMRESLETAFSENSPLKT</sequence>
<dbReference type="OrthoDB" id="10092480at2759"/>